<dbReference type="Proteomes" id="UP001148629">
    <property type="component" value="Unassembled WGS sequence"/>
</dbReference>
<evidence type="ECO:0000313" key="1">
    <source>
        <dbReference type="EMBL" id="KAJ3542361.1"/>
    </source>
</evidence>
<sequence length="195" mass="21539">MPSTHDFDAETQLSCTFTTKSNLQLHKKEVNAKVVSGIPWGLWSYWNPLWVVIRNLTQFDITYVDSLFQSGEFWGDAPSANPWDVSTFGLRNSTTFVGIGYRPSGAITFSVLLDESYQYEFSMGFGNPMVGSYKASLIEGGNMQEASKLRSKSGGKITSDKYVGVDAGGQQSKFQLYVTVIPGKTMTLTISQNPL</sequence>
<dbReference type="EMBL" id="JANRMS010000298">
    <property type="protein sequence ID" value="KAJ3542361.1"/>
    <property type="molecule type" value="Genomic_DNA"/>
</dbReference>
<proteinExistence type="predicted"/>
<keyword evidence="2" id="KW-1185">Reference proteome</keyword>
<reference evidence="1" key="1">
    <citation type="submission" date="2022-08" db="EMBL/GenBank/DDBJ databases">
        <title>Genome Sequence of Fusarium decemcellulare.</title>
        <authorList>
            <person name="Buettner E."/>
        </authorList>
    </citation>
    <scope>NUCLEOTIDE SEQUENCE</scope>
    <source>
        <strain evidence="1">Babe19</strain>
    </source>
</reference>
<protein>
    <submittedName>
        <fullName evidence="1">Uncharacterized protein</fullName>
    </submittedName>
</protein>
<comment type="caution">
    <text evidence="1">The sequence shown here is derived from an EMBL/GenBank/DDBJ whole genome shotgun (WGS) entry which is preliminary data.</text>
</comment>
<accession>A0ACC1SLW0</accession>
<name>A0ACC1SLW0_9HYPO</name>
<organism evidence="1 2">
    <name type="scientific">Fusarium decemcellulare</name>
    <dbReference type="NCBI Taxonomy" id="57161"/>
    <lineage>
        <taxon>Eukaryota</taxon>
        <taxon>Fungi</taxon>
        <taxon>Dikarya</taxon>
        <taxon>Ascomycota</taxon>
        <taxon>Pezizomycotina</taxon>
        <taxon>Sordariomycetes</taxon>
        <taxon>Hypocreomycetidae</taxon>
        <taxon>Hypocreales</taxon>
        <taxon>Nectriaceae</taxon>
        <taxon>Fusarium</taxon>
        <taxon>Fusarium decemcellulare species complex</taxon>
    </lineage>
</organism>
<gene>
    <name evidence="1" type="ORF">NM208_g4142</name>
</gene>
<evidence type="ECO:0000313" key="2">
    <source>
        <dbReference type="Proteomes" id="UP001148629"/>
    </source>
</evidence>